<protein>
    <submittedName>
        <fullName evidence="3">Transglycosylase SLT domain-containing protein</fullName>
    </submittedName>
</protein>
<sequence>MTTANGLSAPPCRRHVAATSRALPRGARPPGLRLRRIWDLADRRRKRLLTPVWTTALIGVLTLSTGACAQQEPLQTAALAAPAVNRDDLSPRSACLEAAREAERKHGLPEGLLVGIALNESGLHAHALNIRGRAYFPETREEAVRLLRSAGGYAMAGCVQVNASVHARGGQDWPLDPWQATDWAANYLRQHYETYGDWGMALVRWHGGSPRAATRLICRVRSKIDVVAPGSDIFRERCGTGGVEMARFRRNGQALLELAEAPN</sequence>
<dbReference type="Pfam" id="PF01464">
    <property type="entry name" value="SLT"/>
    <property type="match status" value="1"/>
</dbReference>
<dbReference type="SUPFAM" id="SSF53955">
    <property type="entry name" value="Lysozyme-like"/>
    <property type="match status" value="1"/>
</dbReference>
<dbReference type="InterPro" id="IPR023346">
    <property type="entry name" value="Lysozyme-like_dom_sf"/>
</dbReference>
<comment type="similarity">
    <text evidence="1">Belongs to the virb1 family.</text>
</comment>
<dbReference type="InterPro" id="IPR008258">
    <property type="entry name" value="Transglycosylase_SLT_dom_1"/>
</dbReference>
<gene>
    <name evidence="3" type="ORF">GWK16_02090</name>
</gene>
<organism evidence="3 4">
    <name type="scientific">Neoroseomonas marina</name>
    <dbReference type="NCBI Taxonomy" id="1232220"/>
    <lineage>
        <taxon>Bacteria</taxon>
        <taxon>Pseudomonadati</taxon>
        <taxon>Pseudomonadota</taxon>
        <taxon>Alphaproteobacteria</taxon>
        <taxon>Acetobacterales</taxon>
        <taxon>Acetobacteraceae</taxon>
        <taxon>Neoroseomonas</taxon>
    </lineage>
</organism>
<evidence type="ECO:0000313" key="3">
    <source>
        <dbReference type="EMBL" id="NMJ40014.1"/>
    </source>
</evidence>
<reference evidence="3 4" key="1">
    <citation type="submission" date="2020-03" db="EMBL/GenBank/DDBJ databases">
        <authorList>
            <person name="Sun Q."/>
        </authorList>
    </citation>
    <scope>NUCLEOTIDE SEQUENCE [LARGE SCALE GENOMIC DNA]</scope>
    <source>
        <strain evidence="3 4">JC162</strain>
    </source>
</reference>
<dbReference type="Proteomes" id="UP000548582">
    <property type="component" value="Unassembled WGS sequence"/>
</dbReference>
<evidence type="ECO:0000313" key="4">
    <source>
        <dbReference type="Proteomes" id="UP000548582"/>
    </source>
</evidence>
<keyword evidence="4" id="KW-1185">Reference proteome</keyword>
<evidence type="ECO:0000256" key="1">
    <source>
        <dbReference type="ARBA" id="ARBA00009387"/>
    </source>
</evidence>
<dbReference type="Gene3D" id="1.10.530.10">
    <property type="match status" value="1"/>
</dbReference>
<evidence type="ECO:0000259" key="2">
    <source>
        <dbReference type="Pfam" id="PF01464"/>
    </source>
</evidence>
<comment type="caution">
    <text evidence="3">The sequence shown here is derived from an EMBL/GenBank/DDBJ whole genome shotgun (WGS) entry which is preliminary data.</text>
</comment>
<proteinExistence type="inferred from homology"/>
<feature type="domain" description="Transglycosylase SLT" evidence="2">
    <location>
        <begin position="98"/>
        <end position="209"/>
    </location>
</feature>
<dbReference type="EMBL" id="JABBKX010000001">
    <property type="protein sequence ID" value="NMJ40014.1"/>
    <property type="molecule type" value="Genomic_DNA"/>
</dbReference>
<dbReference type="AlphaFoldDB" id="A0A848E6H6"/>
<name>A0A848E6H6_9PROT</name>
<accession>A0A848E6H6</accession>